<accession>A0A0F9PN52</accession>
<sequence length="276" mass="32458">MYLAFIDESGTIQENDPQSNYYVLTAMVMQEKGMKFLHRETQELKREIWRLVHGPKNVMPRNFEIHMKDILNAKNKYKPLRGNKQKTEEILRNTYNFISKLYITIISIVIVKKDFYAKYQKNEFLPWALRLIIERINGHISIETLNDEDKEYALLLMDEDFSTDNEKRDFISEMMEEGIKYKIGVVDKVLDTPIFLKSELHNDIQLVDSIAYLIGRYIRKVLDGHGSTLFDDLSDYFLLSLVSRFYGGVPSKNLSKGIKFFPSYAPSKFFNVFKDI</sequence>
<proteinExistence type="predicted"/>
<dbReference type="AlphaFoldDB" id="A0A0F9PN52"/>
<organism evidence="1">
    <name type="scientific">marine sediment metagenome</name>
    <dbReference type="NCBI Taxonomy" id="412755"/>
    <lineage>
        <taxon>unclassified sequences</taxon>
        <taxon>metagenomes</taxon>
        <taxon>ecological metagenomes</taxon>
    </lineage>
</organism>
<evidence type="ECO:0000313" key="1">
    <source>
        <dbReference type="EMBL" id="KKN26012.1"/>
    </source>
</evidence>
<dbReference type="Pfam" id="PF12686">
    <property type="entry name" value="DUF3800"/>
    <property type="match status" value="1"/>
</dbReference>
<evidence type="ECO:0008006" key="2">
    <source>
        <dbReference type="Google" id="ProtNLM"/>
    </source>
</evidence>
<comment type="caution">
    <text evidence="1">The sequence shown here is derived from an EMBL/GenBank/DDBJ whole genome shotgun (WGS) entry which is preliminary data.</text>
</comment>
<dbReference type="EMBL" id="LAZR01002753">
    <property type="protein sequence ID" value="KKN26012.1"/>
    <property type="molecule type" value="Genomic_DNA"/>
</dbReference>
<dbReference type="InterPro" id="IPR024524">
    <property type="entry name" value="DUF3800"/>
</dbReference>
<reference evidence="1" key="1">
    <citation type="journal article" date="2015" name="Nature">
        <title>Complex archaea that bridge the gap between prokaryotes and eukaryotes.</title>
        <authorList>
            <person name="Spang A."/>
            <person name="Saw J.H."/>
            <person name="Jorgensen S.L."/>
            <person name="Zaremba-Niedzwiedzka K."/>
            <person name="Martijn J."/>
            <person name="Lind A.E."/>
            <person name="van Eijk R."/>
            <person name="Schleper C."/>
            <person name="Guy L."/>
            <person name="Ettema T.J."/>
        </authorList>
    </citation>
    <scope>NUCLEOTIDE SEQUENCE</scope>
</reference>
<name>A0A0F9PN52_9ZZZZ</name>
<protein>
    <recommendedName>
        <fullName evidence="2">DUF3800 domain-containing protein</fullName>
    </recommendedName>
</protein>
<gene>
    <name evidence="1" type="ORF">LCGC14_0879000</name>
</gene>